<evidence type="ECO:0000256" key="3">
    <source>
        <dbReference type="ARBA" id="ARBA00022670"/>
    </source>
</evidence>
<evidence type="ECO:0000256" key="1">
    <source>
        <dbReference type="ARBA" id="ARBA00006272"/>
    </source>
</evidence>
<sequence>MDDMTLMMKELTESDGVSGFERSVRDKMAEYLSPLSDELMKDRLGSIIGKKVGNEQGPRVLIAGHLDEIGFLVTSITPKGFLRFEQLGGWWPHSVMSQRVRVKTRKGDYVGIVGSKPPHGMEAAEREKVVKLKQMYIDIGARDADDAKAMGVRPGDWIVPISEFTTMRDDELWVGKALDNRAGCALAVEVLKRLQEEQHPNVLYAGATVQEEVGLRGATTVANLVQPDIAFALDVGIANDIPGVEAESPSNVGGGPLLLLLDSTMIPHSGLRDLVMDTAEELGMDIQVATVMGGGTDAGKFHLHGTGCPTLSMGFATRYIHTHNAIMAKKDFDEAATLLVNVIKKLDQDKMNELFG</sequence>
<evidence type="ECO:0000256" key="6">
    <source>
        <dbReference type="PIRNR" id="PIRNR001123"/>
    </source>
</evidence>
<keyword evidence="4" id="KW-0479">Metal-binding</keyword>
<comment type="similarity">
    <text evidence="1 6">Belongs to the peptidase M42 family.</text>
</comment>
<evidence type="ECO:0000313" key="8">
    <source>
        <dbReference type="Proteomes" id="UP001185028"/>
    </source>
</evidence>
<dbReference type="Gene3D" id="2.40.30.40">
    <property type="entry name" value="Peptidase M42, domain 2"/>
    <property type="match status" value="1"/>
</dbReference>
<protein>
    <submittedName>
        <fullName evidence="7">Endoglucanase</fullName>
        <ecNumber evidence="7">3.2.1.4</ecNumber>
    </submittedName>
</protein>
<dbReference type="SUPFAM" id="SSF101821">
    <property type="entry name" value="Aminopeptidase/glucanase lid domain"/>
    <property type="match status" value="1"/>
</dbReference>
<dbReference type="PIRSF" id="PIRSF001123">
    <property type="entry name" value="PepA_GA"/>
    <property type="match status" value="1"/>
</dbReference>
<accession>A0ABU1IUP9</accession>
<keyword evidence="7" id="KW-0326">Glycosidase</keyword>
<evidence type="ECO:0000256" key="5">
    <source>
        <dbReference type="ARBA" id="ARBA00022801"/>
    </source>
</evidence>
<name>A0ABU1IUP9_9BACL</name>
<dbReference type="GO" id="GO:0008810">
    <property type="term" value="F:cellulase activity"/>
    <property type="evidence" value="ECO:0007669"/>
    <property type="project" value="UniProtKB-EC"/>
</dbReference>
<keyword evidence="3" id="KW-0645">Protease</keyword>
<evidence type="ECO:0000313" key="7">
    <source>
        <dbReference type="EMBL" id="MDR6242999.1"/>
    </source>
</evidence>
<dbReference type="InterPro" id="IPR023367">
    <property type="entry name" value="Peptidase_M42_dom2"/>
</dbReference>
<dbReference type="EC" id="3.2.1.4" evidence="7"/>
<dbReference type="EMBL" id="JAVDQH010000003">
    <property type="protein sequence ID" value="MDR6242999.1"/>
    <property type="molecule type" value="Genomic_DNA"/>
</dbReference>
<dbReference type="InterPro" id="IPR051464">
    <property type="entry name" value="Peptidase_M42_aminopept"/>
</dbReference>
<keyword evidence="2" id="KW-0031">Aminopeptidase</keyword>
<comment type="caution">
    <text evidence="7">The sequence shown here is derived from an EMBL/GenBank/DDBJ whole genome shotgun (WGS) entry which is preliminary data.</text>
</comment>
<organism evidence="7 8">
    <name type="scientific">Paenibacillus hunanensis</name>
    <dbReference type="NCBI Taxonomy" id="539262"/>
    <lineage>
        <taxon>Bacteria</taxon>
        <taxon>Bacillati</taxon>
        <taxon>Bacillota</taxon>
        <taxon>Bacilli</taxon>
        <taxon>Bacillales</taxon>
        <taxon>Paenibacillaceae</taxon>
        <taxon>Paenibacillus</taxon>
    </lineage>
</organism>
<keyword evidence="8" id="KW-1185">Reference proteome</keyword>
<dbReference type="PANTHER" id="PTHR32481">
    <property type="entry name" value="AMINOPEPTIDASE"/>
    <property type="match status" value="1"/>
</dbReference>
<dbReference type="InterPro" id="IPR008007">
    <property type="entry name" value="Peptidase_M42"/>
</dbReference>
<dbReference type="SUPFAM" id="SSF53187">
    <property type="entry name" value="Zn-dependent exopeptidases"/>
    <property type="match status" value="1"/>
</dbReference>
<proteinExistence type="inferred from homology"/>
<dbReference type="Pfam" id="PF05343">
    <property type="entry name" value="Peptidase_M42"/>
    <property type="match status" value="1"/>
</dbReference>
<gene>
    <name evidence="7" type="ORF">JOC58_000884</name>
</gene>
<reference evidence="7 8" key="1">
    <citation type="submission" date="2023-07" db="EMBL/GenBank/DDBJ databases">
        <title>Genomic Encyclopedia of Type Strains, Phase IV (KMG-IV): sequencing the most valuable type-strain genomes for metagenomic binning, comparative biology and taxonomic classification.</title>
        <authorList>
            <person name="Goeker M."/>
        </authorList>
    </citation>
    <scope>NUCLEOTIDE SEQUENCE [LARGE SCALE GENOMIC DNA]</scope>
    <source>
        <strain evidence="7 8">DSM 22170</strain>
    </source>
</reference>
<dbReference type="PANTHER" id="PTHR32481:SF0">
    <property type="entry name" value="AMINOPEPTIDASE YPDE-RELATED"/>
    <property type="match status" value="1"/>
</dbReference>
<keyword evidence="5 7" id="KW-0378">Hydrolase</keyword>
<evidence type="ECO:0000256" key="2">
    <source>
        <dbReference type="ARBA" id="ARBA00022438"/>
    </source>
</evidence>
<dbReference type="Proteomes" id="UP001185028">
    <property type="component" value="Unassembled WGS sequence"/>
</dbReference>
<evidence type="ECO:0000256" key="4">
    <source>
        <dbReference type="ARBA" id="ARBA00022723"/>
    </source>
</evidence>
<dbReference type="CDD" id="cd05656">
    <property type="entry name" value="M42_Frv"/>
    <property type="match status" value="1"/>
</dbReference>
<dbReference type="Gene3D" id="3.40.630.10">
    <property type="entry name" value="Zn peptidases"/>
    <property type="match status" value="1"/>
</dbReference>